<evidence type="ECO:0000256" key="1">
    <source>
        <dbReference type="ARBA" id="ARBA00010128"/>
    </source>
</evidence>
<dbReference type="FunFam" id="3.40.30.10:FF:000016">
    <property type="entry name" value="Glutathione S-transferase F2"/>
    <property type="match status" value="1"/>
</dbReference>
<protein>
    <recommendedName>
        <fullName evidence="2">glutathione transferase</fullName>
        <ecNumber evidence="2">2.5.1.18</ecNumber>
    </recommendedName>
</protein>
<dbReference type="InterPro" id="IPR036282">
    <property type="entry name" value="Glutathione-S-Trfase_C_sf"/>
</dbReference>
<dbReference type="GO" id="GO:0004364">
    <property type="term" value="F:glutathione transferase activity"/>
    <property type="evidence" value="ECO:0007669"/>
    <property type="project" value="UniProtKB-EC"/>
</dbReference>
<dbReference type="InterPro" id="IPR004045">
    <property type="entry name" value="Glutathione_S-Trfase_N"/>
</dbReference>
<evidence type="ECO:0000259" key="5">
    <source>
        <dbReference type="PROSITE" id="PS50404"/>
    </source>
</evidence>
<dbReference type="GO" id="GO:0005737">
    <property type="term" value="C:cytoplasm"/>
    <property type="evidence" value="ECO:0007669"/>
    <property type="project" value="TreeGrafter"/>
</dbReference>
<evidence type="ECO:0000259" key="6">
    <source>
        <dbReference type="PROSITE" id="PS50405"/>
    </source>
</evidence>
<dbReference type="InterPro" id="IPR040079">
    <property type="entry name" value="Glutathione_S-Trfase"/>
</dbReference>
<dbReference type="FunFam" id="1.20.1050.10:FF:000004">
    <property type="entry name" value="Glutathione S-transferase F2"/>
    <property type="match status" value="1"/>
</dbReference>
<reference evidence="7" key="1">
    <citation type="journal article" date="2023" name="Plant J.">
        <title>The genome of the king protea, Protea cynaroides.</title>
        <authorList>
            <person name="Chang J."/>
            <person name="Duong T.A."/>
            <person name="Schoeman C."/>
            <person name="Ma X."/>
            <person name="Roodt D."/>
            <person name="Barker N."/>
            <person name="Li Z."/>
            <person name="Van de Peer Y."/>
            <person name="Mizrachi E."/>
        </authorList>
    </citation>
    <scope>NUCLEOTIDE SEQUENCE</scope>
    <source>
        <tissue evidence="7">Young leaves</tissue>
    </source>
</reference>
<dbReference type="GO" id="GO:0043295">
    <property type="term" value="F:glutathione binding"/>
    <property type="evidence" value="ECO:0007669"/>
    <property type="project" value="TreeGrafter"/>
</dbReference>
<dbReference type="SUPFAM" id="SSF52833">
    <property type="entry name" value="Thioredoxin-like"/>
    <property type="match status" value="1"/>
</dbReference>
<dbReference type="PANTHER" id="PTHR43900">
    <property type="entry name" value="GLUTATHIONE S-TRANSFERASE RHO"/>
    <property type="match status" value="1"/>
</dbReference>
<comment type="catalytic activity">
    <reaction evidence="4">
        <text>RX + glutathione = an S-substituted glutathione + a halide anion + H(+)</text>
        <dbReference type="Rhea" id="RHEA:16437"/>
        <dbReference type="ChEBI" id="CHEBI:15378"/>
        <dbReference type="ChEBI" id="CHEBI:16042"/>
        <dbReference type="ChEBI" id="CHEBI:17792"/>
        <dbReference type="ChEBI" id="CHEBI:57925"/>
        <dbReference type="ChEBI" id="CHEBI:90779"/>
        <dbReference type="EC" id="2.5.1.18"/>
    </reaction>
</comment>
<dbReference type="AlphaFoldDB" id="A0A9Q0H2U0"/>
<dbReference type="OrthoDB" id="422574at2759"/>
<gene>
    <name evidence="7" type="ORF">NE237_013838</name>
</gene>
<dbReference type="PROSITE" id="PS50404">
    <property type="entry name" value="GST_NTER"/>
    <property type="match status" value="1"/>
</dbReference>
<dbReference type="SFLD" id="SFLDG00358">
    <property type="entry name" value="Main_(cytGST)"/>
    <property type="match status" value="1"/>
</dbReference>
<evidence type="ECO:0000313" key="8">
    <source>
        <dbReference type="Proteomes" id="UP001141806"/>
    </source>
</evidence>
<evidence type="ECO:0000256" key="2">
    <source>
        <dbReference type="ARBA" id="ARBA00012452"/>
    </source>
</evidence>
<accession>A0A9Q0H2U0</accession>
<dbReference type="EC" id="2.5.1.18" evidence="2"/>
<evidence type="ECO:0000256" key="4">
    <source>
        <dbReference type="ARBA" id="ARBA00047960"/>
    </source>
</evidence>
<dbReference type="InterPro" id="IPR010987">
    <property type="entry name" value="Glutathione-S-Trfase_C-like"/>
</dbReference>
<dbReference type="Proteomes" id="UP001141806">
    <property type="component" value="Unassembled WGS sequence"/>
</dbReference>
<proteinExistence type="inferred from homology"/>
<organism evidence="7 8">
    <name type="scientific">Protea cynaroides</name>
    <dbReference type="NCBI Taxonomy" id="273540"/>
    <lineage>
        <taxon>Eukaryota</taxon>
        <taxon>Viridiplantae</taxon>
        <taxon>Streptophyta</taxon>
        <taxon>Embryophyta</taxon>
        <taxon>Tracheophyta</taxon>
        <taxon>Spermatophyta</taxon>
        <taxon>Magnoliopsida</taxon>
        <taxon>Proteales</taxon>
        <taxon>Proteaceae</taxon>
        <taxon>Protea</taxon>
    </lineage>
</organism>
<keyword evidence="3" id="KW-0808">Transferase</keyword>
<dbReference type="SFLD" id="SFLDG01154">
    <property type="entry name" value="Main.5:_Phi-like"/>
    <property type="match status" value="1"/>
</dbReference>
<dbReference type="CDD" id="cd03187">
    <property type="entry name" value="GST_C_Phi"/>
    <property type="match status" value="1"/>
</dbReference>
<evidence type="ECO:0000313" key="7">
    <source>
        <dbReference type="EMBL" id="KAJ4957055.1"/>
    </source>
</evidence>
<dbReference type="CDD" id="cd03053">
    <property type="entry name" value="GST_N_Phi"/>
    <property type="match status" value="1"/>
</dbReference>
<dbReference type="SFLD" id="SFLDS00019">
    <property type="entry name" value="Glutathione_Transferase_(cytos"/>
    <property type="match status" value="1"/>
</dbReference>
<dbReference type="InterPro" id="IPR004046">
    <property type="entry name" value="GST_C"/>
</dbReference>
<evidence type="ECO:0000256" key="3">
    <source>
        <dbReference type="ARBA" id="ARBA00022679"/>
    </source>
</evidence>
<dbReference type="Gene3D" id="3.40.30.10">
    <property type="entry name" value="Glutaredoxin"/>
    <property type="match status" value="1"/>
</dbReference>
<dbReference type="SUPFAM" id="SSF47616">
    <property type="entry name" value="GST C-terminal domain-like"/>
    <property type="match status" value="1"/>
</dbReference>
<dbReference type="PROSITE" id="PS50405">
    <property type="entry name" value="GST_CTER"/>
    <property type="match status" value="1"/>
</dbReference>
<feature type="domain" description="GST C-terminal" evidence="6">
    <location>
        <begin position="134"/>
        <end position="261"/>
    </location>
</feature>
<feature type="domain" description="GST N-terminal" evidence="5">
    <location>
        <begin position="43"/>
        <end position="124"/>
    </location>
</feature>
<dbReference type="Pfam" id="PF02798">
    <property type="entry name" value="GST_N"/>
    <property type="match status" value="1"/>
</dbReference>
<dbReference type="InterPro" id="IPR036249">
    <property type="entry name" value="Thioredoxin-like_sf"/>
</dbReference>
<dbReference type="EMBL" id="JAMYWD010000011">
    <property type="protein sequence ID" value="KAJ4957055.1"/>
    <property type="molecule type" value="Genomic_DNA"/>
</dbReference>
<dbReference type="GO" id="GO:0009636">
    <property type="term" value="P:response to toxic substance"/>
    <property type="evidence" value="ECO:0007669"/>
    <property type="project" value="UniProtKB-ARBA"/>
</dbReference>
<dbReference type="PANTHER" id="PTHR43900:SF72">
    <property type="entry name" value="GLUTATHIONE S-TRANSFERASE F13"/>
    <property type="match status" value="1"/>
</dbReference>
<dbReference type="InterPro" id="IPR034347">
    <property type="entry name" value="GST_Phi_C"/>
</dbReference>
<dbReference type="Gene3D" id="1.20.1050.10">
    <property type="match status" value="1"/>
</dbReference>
<dbReference type="GO" id="GO:0006749">
    <property type="term" value="P:glutathione metabolic process"/>
    <property type="evidence" value="ECO:0007669"/>
    <property type="project" value="TreeGrafter"/>
</dbReference>
<comment type="similarity">
    <text evidence="1">Belongs to the GST superfamily. Phi family.</text>
</comment>
<dbReference type="Pfam" id="PF00043">
    <property type="entry name" value="GST_C"/>
    <property type="match status" value="1"/>
</dbReference>
<name>A0A9Q0H2U0_9MAGN</name>
<keyword evidence="8" id="KW-1185">Reference proteome</keyword>
<comment type="caution">
    <text evidence="7">The sequence shown here is derived from an EMBL/GenBank/DDBJ whole genome shotgun (WGS) entry which is preliminary data.</text>
</comment>
<sequence length="261" mass="29491">MNLTLFKGGEPLVKRTIFFFLLSICFSPVIYKLLPDPIHTSSMALKLYGIPMSTCTARVLACTYEKNIEVQLVPVTLAAGEHKQPSFLAKNPFGVIPVLEDGDLTLFESRAITAYLSKKYKEQGEDLLRLKGGNLKEEAMVGLWLEVESQQYSPAITPILYEHFFAPRRGKIPNQKVIEDGLVKFEKVLDVYESRLSQSKYLAGDFYSLADLHHLSFTLYLMRSPWASLISSRPHVNAWWECISSRPASQKVIQGMTPAEK</sequence>